<sequence>MQTLVLLGFVGLLGQLINGSLGMGYGISTTSALLVIGTSPALASATVNLSQVGSQFASGFAHWRFGNVDWAVVWRIAVPGAAGSFAGAVFLSRLSTDAAGPLMSTILLVLGTYLLARFTFRKLPRPDLSRPLRTVFLAPVGLFAGFMNSTGGGGWGPVGTSALLASGRLEPRKVIGSISVGESAVVVAGSIGFAVGLGFTGINITWVAVLLLGGLLAAPIAAWLASHVPARMLGSLVGGLIVFTNTRVLMGSEAVEASPGASLAVYCAVALVWAGAVGWSLRAHSIERREHRTAATTTEHFAAADAAD</sequence>
<keyword evidence="3 6" id="KW-0812">Transmembrane</keyword>
<feature type="transmembrane region" description="Helical" evidence="6">
    <location>
        <begin position="232"/>
        <end position="251"/>
    </location>
</feature>
<feature type="transmembrane region" description="Helical" evidence="6">
    <location>
        <begin position="72"/>
        <end position="92"/>
    </location>
</feature>
<gene>
    <name evidence="7" type="ORF">LP52_16065</name>
</gene>
<organism evidence="7 8">
    <name type="scientific">Streptomonospora alba</name>
    <dbReference type="NCBI Taxonomy" id="183763"/>
    <lineage>
        <taxon>Bacteria</taxon>
        <taxon>Bacillati</taxon>
        <taxon>Actinomycetota</taxon>
        <taxon>Actinomycetes</taxon>
        <taxon>Streptosporangiales</taxon>
        <taxon>Nocardiopsidaceae</taxon>
        <taxon>Streptomonospora</taxon>
    </lineage>
</organism>
<protein>
    <recommendedName>
        <fullName evidence="6">Probable membrane transporter protein</fullName>
    </recommendedName>
</protein>
<evidence type="ECO:0000256" key="1">
    <source>
        <dbReference type="ARBA" id="ARBA00004141"/>
    </source>
</evidence>
<feature type="transmembrane region" description="Helical" evidence="6">
    <location>
        <begin position="174"/>
        <end position="198"/>
    </location>
</feature>
<proteinExistence type="inferred from homology"/>
<name>A0A0C2FF79_9ACTN</name>
<evidence type="ECO:0000256" key="4">
    <source>
        <dbReference type="ARBA" id="ARBA00022989"/>
    </source>
</evidence>
<evidence type="ECO:0000313" key="8">
    <source>
        <dbReference type="Proteomes" id="UP000031675"/>
    </source>
</evidence>
<keyword evidence="4 6" id="KW-1133">Transmembrane helix</keyword>
<keyword evidence="8" id="KW-1185">Reference proteome</keyword>
<keyword evidence="5 6" id="KW-0472">Membrane</keyword>
<accession>A0A0C2FF79</accession>
<dbReference type="EMBL" id="JROO01000031">
    <property type="protein sequence ID" value="KIH97869.1"/>
    <property type="molecule type" value="Genomic_DNA"/>
</dbReference>
<dbReference type="AlphaFoldDB" id="A0A0C2FF79"/>
<dbReference type="InterPro" id="IPR051598">
    <property type="entry name" value="TSUP/Inactive_protease-like"/>
</dbReference>
<dbReference type="PANTHER" id="PTHR43701">
    <property type="entry name" value="MEMBRANE TRANSPORTER PROTEIN MJ0441-RELATED"/>
    <property type="match status" value="1"/>
</dbReference>
<dbReference type="InterPro" id="IPR002781">
    <property type="entry name" value="TM_pro_TauE-like"/>
</dbReference>
<dbReference type="OrthoDB" id="45564at2"/>
<dbReference type="Pfam" id="PF01925">
    <property type="entry name" value="TauE"/>
    <property type="match status" value="1"/>
</dbReference>
<evidence type="ECO:0000256" key="3">
    <source>
        <dbReference type="ARBA" id="ARBA00022692"/>
    </source>
</evidence>
<dbReference type="Proteomes" id="UP000031675">
    <property type="component" value="Unassembled WGS sequence"/>
</dbReference>
<dbReference type="GO" id="GO:0005886">
    <property type="term" value="C:plasma membrane"/>
    <property type="evidence" value="ECO:0007669"/>
    <property type="project" value="UniProtKB-SubCell"/>
</dbReference>
<reference evidence="8" key="1">
    <citation type="journal article" date="2015" name="Chem. Biol.">
        <title>Structure, bioactivity, and resistance mechanism of streptomonomicin, an unusual lasso Peptide from an understudied halophilic actinomycete.</title>
        <authorList>
            <person name="Metelev M."/>
            <person name="Tietz J.I."/>
            <person name="Melby J.O."/>
            <person name="Blair P.M."/>
            <person name="Zhu L."/>
            <person name="Livnat I."/>
            <person name="Severinov K."/>
            <person name="Mitchell D.A."/>
        </authorList>
    </citation>
    <scope>NUCLEOTIDE SEQUENCE [LARGE SCALE GENOMIC DNA]</scope>
    <source>
        <strain evidence="8">YIM 90003</strain>
    </source>
</reference>
<dbReference type="PANTHER" id="PTHR43701:SF12">
    <property type="entry name" value="MEMBRANE TRANSPORTER PROTEIN YTNM-RELATED"/>
    <property type="match status" value="1"/>
</dbReference>
<feature type="transmembrane region" description="Helical" evidence="6">
    <location>
        <begin position="263"/>
        <end position="281"/>
    </location>
</feature>
<evidence type="ECO:0000256" key="5">
    <source>
        <dbReference type="ARBA" id="ARBA00023136"/>
    </source>
</evidence>
<comment type="subcellular location">
    <subcellularLocation>
        <location evidence="6">Cell membrane</location>
        <topology evidence="6">Multi-pass membrane protein</topology>
    </subcellularLocation>
    <subcellularLocation>
        <location evidence="1">Membrane</location>
        <topology evidence="1">Multi-pass membrane protein</topology>
    </subcellularLocation>
</comment>
<dbReference type="STRING" id="183763.LP52_16065"/>
<evidence type="ECO:0000313" key="7">
    <source>
        <dbReference type="EMBL" id="KIH97869.1"/>
    </source>
</evidence>
<keyword evidence="6" id="KW-1003">Cell membrane</keyword>
<evidence type="ECO:0000256" key="2">
    <source>
        <dbReference type="ARBA" id="ARBA00009142"/>
    </source>
</evidence>
<dbReference type="RefSeq" id="WP_040274616.1">
    <property type="nucleotide sequence ID" value="NZ_JROO01000031.1"/>
</dbReference>
<feature type="transmembrane region" description="Helical" evidence="6">
    <location>
        <begin position="98"/>
        <end position="116"/>
    </location>
</feature>
<comment type="similarity">
    <text evidence="2 6">Belongs to the 4-toluene sulfonate uptake permease (TSUP) (TC 2.A.102) family.</text>
</comment>
<evidence type="ECO:0000256" key="6">
    <source>
        <dbReference type="RuleBase" id="RU363041"/>
    </source>
</evidence>
<comment type="caution">
    <text evidence="7">The sequence shown here is derived from an EMBL/GenBank/DDBJ whole genome shotgun (WGS) entry which is preliminary data.</text>
</comment>
<feature type="transmembrane region" description="Helical" evidence="6">
    <location>
        <begin position="204"/>
        <end position="225"/>
    </location>
</feature>